<evidence type="ECO:0000313" key="2">
    <source>
        <dbReference type="Proteomes" id="UP001157502"/>
    </source>
</evidence>
<dbReference type="Proteomes" id="UP001157502">
    <property type="component" value="Chromosome 11"/>
</dbReference>
<comment type="caution">
    <text evidence="1">The sequence shown here is derived from an EMBL/GenBank/DDBJ whole genome shotgun (WGS) entry which is preliminary data.</text>
</comment>
<accession>A0ACC2GLX5</accession>
<proteinExistence type="predicted"/>
<protein>
    <submittedName>
        <fullName evidence="1">Uncharacterized protein</fullName>
    </submittedName>
</protein>
<reference evidence="1" key="1">
    <citation type="submission" date="2021-05" db="EMBL/GenBank/DDBJ databases">
        <authorList>
            <person name="Pan Q."/>
            <person name="Jouanno E."/>
            <person name="Zahm M."/>
            <person name="Klopp C."/>
            <person name="Cabau C."/>
            <person name="Louis A."/>
            <person name="Berthelot C."/>
            <person name="Parey E."/>
            <person name="Roest Crollius H."/>
            <person name="Montfort J."/>
            <person name="Robinson-Rechavi M."/>
            <person name="Bouchez O."/>
            <person name="Lampietro C."/>
            <person name="Lopez Roques C."/>
            <person name="Donnadieu C."/>
            <person name="Postlethwait J."/>
            <person name="Bobe J."/>
            <person name="Dillon D."/>
            <person name="Chandos A."/>
            <person name="von Hippel F."/>
            <person name="Guiguen Y."/>
        </authorList>
    </citation>
    <scope>NUCLEOTIDE SEQUENCE</scope>
    <source>
        <strain evidence="1">YG-Jan2019</strain>
    </source>
</reference>
<name>A0ACC2GLX5_DALPE</name>
<evidence type="ECO:0000313" key="1">
    <source>
        <dbReference type="EMBL" id="KAJ8004651.1"/>
    </source>
</evidence>
<gene>
    <name evidence="1" type="ORF">DPEC_G00138540</name>
</gene>
<dbReference type="EMBL" id="CM055738">
    <property type="protein sequence ID" value="KAJ8004651.1"/>
    <property type="molecule type" value="Genomic_DNA"/>
</dbReference>
<sequence length="89" mass="9593">MPEYTEELSSDSIGAMIQAVEVQSEAGIPWSFAMACQSSPTGAEATTVSAEPLSKEEIRRAQREDKDTGRSNSEIQIKAETVPGELQCT</sequence>
<organism evidence="1 2">
    <name type="scientific">Dallia pectoralis</name>
    <name type="common">Alaska blackfish</name>
    <dbReference type="NCBI Taxonomy" id="75939"/>
    <lineage>
        <taxon>Eukaryota</taxon>
        <taxon>Metazoa</taxon>
        <taxon>Chordata</taxon>
        <taxon>Craniata</taxon>
        <taxon>Vertebrata</taxon>
        <taxon>Euteleostomi</taxon>
        <taxon>Actinopterygii</taxon>
        <taxon>Neopterygii</taxon>
        <taxon>Teleostei</taxon>
        <taxon>Protacanthopterygii</taxon>
        <taxon>Esociformes</taxon>
        <taxon>Umbridae</taxon>
        <taxon>Dallia</taxon>
    </lineage>
</organism>
<keyword evidence="2" id="KW-1185">Reference proteome</keyword>